<dbReference type="Pfam" id="PF00149">
    <property type="entry name" value="Metallophos"/>
    <property type="match status" value="1"/>
</dbReference>
<accession>A0A183CX46</accession>
<evidence type="ECO:0000256" key="5">
    <source>
        <dbReference type="ARBA" id="ARBA00022912"/>
    </source>
</evidence>
<reference evidence="12" key="1">
    <citation type="submission" date="2016-06" db="UniProtKB">
        <authorList>
            <consortium name="WormBaseParasite"/>
        </authorList>
    </citation>
    <scope>IDENTIFICATION</scope>
</reference>
<evidence type="ECO:0000256" key="1">
    <source>
        <dbReference type="ARBA" id="ARBA00001936"/>
    </source>
</evidence>
<dbReference type="GO" id="GO:0005634">
    <property type="term" value="C:nucleus"/>
    <property type="evidence" value="ECO:0007669"/>
    <property type="project" value="TreeGrafter"/>
</dbReference>
<reference evidence="10 11" key="2">
    <citation type="submission" date="2018-11" db="EMBL/GenBank/DDBJ databases">
        <authorList>
            <consortium name="Pathogen Informatics"/>
        </authorList>
    </citation>
    <scope>NUCLEOTIDE SEQUENCE [LARGE SCALE GENOMIC DNA]</scope>
</reference>
<comment type="cofactor">
    <cofactor evidence="1">
        <name>Mn(2+)</name>
        <dbReference type="ChEBI" id="CHEBI:29035"/>
    </cofactor>
</comment>
<keyword evidence="4" id="KW-0378">Hydrolase</keyword>
<dbReference type="InterPro" id="IPR006186">
    <property type="entry name" value="Ser/Thr-sp_prot-phosphatase"/>
</dbReference>
<dbReference type="InterPro" id="IPR050341">
    <property type="entry name" value="PP1_catalytic_subunit"/>
</dbReference>
<dbReference type="InterPro" id="IPR029052">
    <property type="entry name" value="Metallo-depent_PP-like"/>
</dbReference>
<organism evidence="12">
    <name type="scientific">Gongylonema pulchrum</name>
    <dbReference type="NCBI Taxonomy" id="637853"/>
    <lineage>
        <taxon>Eukaryota</taxon>
        <taxon>Metazoa</taxon>
        <taxon>Ecdysozoa</taxon>
        <taxon>Nematoda</taxon>
        <taxon>Chromadorea</taxon>
        <taxon>Rhabditida</taxon>
        <taxon>Spirurina</taxon>
        <taxon>Spiruromorpha</taxon>
        <taxon>Spiruroidea</taxon>
        <taxon>Gongylonematidae</taxon>
        <taxon>Gongylonema</taxon>
    </lineage>
</organism>
<evidence type="ECO:0000313" key="10">
    <source>
        <dbReference type="EMBL" id="VDK29256.1"/>
    </source>
</evidence>
<comment type="catalytic activity">
    <reaction evidence="8">
        <text>O-phospho-L-threonyl-[protein] + H2O = L-threonyl-[protein] + phosphate</text>
        <dbReference type="Rhea" id="RHEA:47004"/>
        <dbReference type="Rhea" id="RHEA-COMP:11060"/>
        <dbReference type="Rhea" id="RHEA-COMP:11605"/>
        <dbReference type="ChEBI" id="CHEBI:15377"/>
        <dbReference type="ChEBI" id="CHEBI:30013"/>
        <dbReference type="ChEBI" id="CHEBI:43474"/>
        <dbReference type="ChEBI" id="CHEBI:61977"/>
        <dbReference type="EC" id="3.1.3.16"/>
    </reaction>
</comment>
<proteinExistence type="predicted"/>
<comment type="catalytic activity">
    <reaction evidence="7">
        <text>O-phospho-L-seryl-[protein] + H2O = L-seryl-[protein] + phosphate</text>
        <dbReference type="Rhea" id="RHEA:20629"/>
        <dbReference type="Rhea" id="RHEA-COMP:9863"/>
        <dbReference type="Rhea" id="RHEA-COMP:11604"/>
        <dbReference type="ChEBI" id="CHEBI:15377"/>
        <dbReference type="ChEBI" id="CHEBI:29999"/>
        <dbReference type="ChEBI" id="CHEBI:43474"/>
        <dbReference type="ChEBI" id="CHEBI:83421"/>
        <dbReference type="EC" id="3.1.3.16"/>
    </reaction>
</comment>
<dbReference type="GO" id="GO:0005737">
    <property type="term" value="C:cytoplasm"/>
    <property type="evidence" value="ECO:0007669"/>
    <property type="project" value="TreeGrafter"/>
</dbReference>
<name>A0A183CX46_9BILA</name>
<dbReference type="GO" id="GO:0046872">
    <property type="term" value="F:metal ion binding"/>
    <property type="evidence" value="ECO:0007669"/>
    <property type="project" value="UniProtKB-KW"/>
</dbReference>
<evidence type="ECO:0000259" key="9">
    <source>
        <dbReference type="Pfam" id="PF00149"/>
    </source>
</evidence>
<keyword evidence="5" id="KW-0904">Protein phosphatase</keyword>
<dbReference type="EC" id="3.1.3.16" evidence="2"/>
<keyword evidence="6" id="KW-0464">Manganese</keyword>
<evidence type="ECO:0000256" key="3">
    <source>
        <dbReference type="ARBA" id="ARBA00022723"/>
    </source>
</evidence>
<dbReference type="WBParaSite" id="GPUH_0000103701-mRNA-1">
    <property type="protein sequence ID" value="GPUH_0000103701-mRNA-1"/>
    <property type="gene ID" value="GPUH_0000103701"/>
</dbReference>
<keyword evidence="3" id="KW-0479">Metal-binding</keyword>
<keyword evidence="11" id="KW-1185">Reference proteome</keyword>
<protein>
    <recommendedName>
        <fullName evidence="2">protein-serine/threonine phosphatase</fullName>
        <ecNumber evidence="2">3.1.3.16</ecNumber>
    </recommendedName>
</protein>
<evidence type="ECO:0000313" key="11">
    <source>
        <dbReference type="Proteomes" id="UP000271098"/>
    </source>
</evidence>
<dbReference type="InterPro" id="IPR004843">
    <property type="entry name" value="Calcineurin-like_PHP"/>
</dbReference>
<dbReference type="SUPFAM" id="SSF56300">
    <property type="entry name" value="Metallo-dependent phosphatases"/>
    <property type="match status" value="1"/>
</dbReference>
<dbReference type="EMBL" id="UYRT01001139">
    <property type="protein sequence ID" value="VDK29256.1"/>
    <property type="molecule type" value="Genomic_DNA"/>
</dbReference>
<evidence type="ECO:0000256" key="8">
    <source>
        <dbReference type="ARBA" id="ARBA00048336"/>
    </source>
</evidence>
<feature type="domain" description="Calcineurin-like phosphoesterase" evidence="9">
    <location>
        <begin position="5"/>
        <end position="52"/>
    </location>
</feature>
<evidence type="ECO:0000256" key="2">
    <source>
        <dbReference type="ARBA" id="ARBA00013081"/>
    </source>
</evidence>
<dbReference type="PANTHER" id="PTHR11668">
    <property type="entry name" value="SERINE/THREONINE PROTEIN PHOSPHATASE"/>
    <property type="match status" value="1"/>
</dbReference>
<dbReference type="AlphaFoldDB" id="A0A183CX46"/>
<dbReference type="GO" id="GO:0004722">
    <property type="term" value="F:protein serine/threonine phosphatase activity"/>
    <property type="evidence" value="ECO:0007669"/>
    <property type="project" value="UniProtKB-EC"/>
</dbReference>
<dbReference type="PANTHER" id="PTHR11668:SF300">
    <property type="entry name" value="SERINE_THREONINE-PROTEIN PHOSPHATASE"/>
    <property type="match status" value="1"/>
</dbReference>
<evidence type="ECO:0000256" key="6">
    <source>
        <dbReference type="ARBA" id="ARBA00023211"/>
    </source>
</evidence>
<evidence type="ECO:0000256" key="4">
    <source>
        <dbReference type="ARBA" id="ARBA00022801"/>
    </source>
</evidence>
<evidence type="ECO:0000313" key="12">
    <source>
        <dbReference type="WBParaSite" id="GPUH_0000103701-mRNA-1"/>
    </source>
</evidence>
<evidence type="ECO:0000256" key="7">
    <source>
        <dbReference type="ARBA" id="ARBA00047761"/>
    </source>
</evidence>
<gene>
    <name evidence="10" type="ORF">GPUH_LOCUS1037</name>
</gene>
<dbReference type="PRINTS" id="PR00114">
    <property type="entry name" value="STPHPHTASE"/>
</dbReference>
<sequence>MPRRQRYLFLGNYIDRGAYSLEVMALLLLYKIQYPQQIFLLRGCHERPAVISYVIIQISTASCPFFLENRQLICSRPMVEPNKLAESLLTKTVQIAGINSQRNRKQVADEQANMKLNELGIDCIIRGHQVL</sequence>
<dbReference type="Gene3D" id="3.60.21.10">
    <property type="match status" value="1"/>
</dbReference>
<dbReference type="Proteomes" id="UP000271098">
    <property type="component" value="Unassembled WGS sequence"/>
</dbReference>